<dbReference type="GO" id="GO:0004814">
    <property type="term" value="F:arginine-tRNA ligase activity"/>
    <property type="evidence" value="ECO:0007669"/>
    <property type="project" value="UniProtKB-UniRule"/>
</dbReference>
<evidence type="ECO:0000256" key="8">
    <source>
        <dbReference type="HAMAP-Rule" id="MF_00123"/>
    </source>
</evidence>
<accession>A0A2V2YZW4</accession>
<dbReference type="PANTHER" id="PTHR11956:SF5">
    <property type="entry name" value="ARGININE--TRNA LIGASE, CYTOPLASMIC"/>
    <property type="match status" value="1"/>
</dbReference>
<keyword evidence="6 8" id="KW-0030">Aminoacyl-tRNA synthetase</keyword>
<proteinExistence type="inferred from homology"/>
<keyword evidence="2 8" id="KW-0436">Ligase</keyword>
<dbReference type="Gene3D" id="3.40.50.620">
    <property type="entry name" value="HUPs"/>
    <property type="match status" value="1"/>
</dbReference>
<keyword evidence="4 8" id="KW-0067">ATP-binding</keyword>
<organism evidence="12 13">
    <name type="scientific">Paenibacillus cellulosilyticus</name>
    <dbReference type="NCBI Taxonomy" id="375489"/>
    <lineage>
        <taxon>Bacteria</taxon>
        <taxon>Bacillati</taxon>
        <taxon>Bacillota</taxon>
        <taxon>Bacilli</taxon>
        <taxon>Bacillales</taxon>
        <taxon>Paenibacillaceae</taxon>
        <taxon>Paenibacillus</taxon>
    </lineage>
</organism>
<comment type="subunit">
    <text evidence="8">Monomer.</text>
</comment>
<dbReference type="SMART" id="SM01016">
    <property type="entry name" value="Arg_tRNA_synt_N"/>
    <property type="match status" value="1"/>
</dbReference>
<dbReference type="GO" id="GO:0005524">
    <property type="term" value="F:ATP binding"/>
    <property type="evidence" value="ECO:0007669"/>
    <property type="project" value="UniProtKB-UniRule"/>
</dbReference>
<dbReference type="EMBL" id="QGTQ01000014">
    <property type="protein sequence ID" value="PWV99514.1"/>
    <property type="molecule type" value="Genomic_DNA"/>
</dbReference>
<dbReference type="GO" id="GO:0006420">
    <property type="term" value="P:arginyl-tRNA aminoacylation"/>
    <property type="evidence" value="ECO:0007669"/>
    <property type="project" value="UniProtKB-UniRule"/>
</dbReference>
<dbReference type="Pfam" id="PF05746">
    <property type="entry name" value="DALR_1"/>
    <property type="match status" value="1"/>
</dbReference>
<evidence type="ECO:0000259" key="11">
    <source>
        <dbReference type="SMART" id="SM01016"/>
    </source>
</evidence>
<dbReference type="InterPro" id="IPR036695">
    <property type="entry name" value="Arg-tRNA-synth_N_sf"/>
</dbReference>
<dbReference type="SUPFAM" id="SSF52374">
    <property type="entry name" value="Nucleotidylyl transferase"/>
    <property type="match status" value="1"/>
</dbReference>
<comment type="caution">
    <text evidence="12">The sequence shown here is derived from an EMBL/GenBank/DDBJ whole genome shotgun (WGS) entry which is preliminary data.</text>
</comment>
<dbReference type="SMART" id="SM00836">
    <property type="entry name" value="DALR_1"/>
    <property type="match status" value="1"/>
</dbReference>
<dbReference type="HAMAP" id="MF_00123">
    <property type="entry name" value="Arg_tRNA_synth"/>
    <property type="match status" value="1"/>
</dbReference>
<comment type="catalytic activity">
    <reaction evidence="7 8">
        <text>tRNA(Arg) + L-arginine + ATP = L-arginyl-tRNA(Arg) + AMP + diphosphate</text>
        <dbReference type="Rhea" id="RHEA:20301"/>
        <dbReference type="Rhea" id="RHEA-COMP:9658"/>
        <dbReference type="Rhea" id="RHEA-COMP:9673"/>
        <dbReference type="ChEBI" id="CHEBI:30616"/>
        <dbReference type="ChEBI" id="CHEBI:32682"/>
        <dbReference type="ChEBI" id="CHEBI:33019"/>
        <dbReference type="ChEBI" id="CHEBI:78442"/>
        <dbReference type="ChEBI" id="CHEBI:78513"/>
        <dbReference type="ChEBI" id="CHEBI:456215"/>
        <dbReference type="EC" id="6.1.1.19"/>
    </reaction>
</comment>
<dbReference type="InterPro" id="IPR008909">
    <property type="entry name" value="DALR_anticod-bd"/>
</dbReference>
<dbReference type="PRINTS" id="PR01038">
    <property type="entry name" value="TRNASYNTHARG"/>
</dbReference>
<protein>
    <recommendedName>
        <fullName evidence="8">Arginine--tRNA ligase</fullName>
        <ecNumber evidence="8">6.1.1.19</ecNumber>
    </recommendedName>
    <alternativeName>
        <fullName evidence="8">Arginyl-tRNA synthetase</fullName>
        <shortName evidence="8">ArgRS</shortName>
    </alternativeName>
</protein>
<evidence type="ECO:0000313" key="13">
    <source>
        <dbReference type="Proteomes" id="UP000246635"/>
    </source>
</evidence>
<evidence type="ECO:0000313" key="12">
    <source>
        <dbReference type="EMBL" id="PWV99514.1"/>
    </source>
</evidence>
<dbReference type="Pfam" id="PF00750">
    <property type="entry name" value="tRNA-synt_1d"/>
    <property type="match status" value="1"/>
</dbReference>
<dbReference type="InterPro" id="IPR005148">
    <property type="entry name" value="Arg-tRNA-synth_N"/>
</dbReference>
<keyword evidence="8" id="KW-0963">Cytoplasm</keyword>
<evidence type="ECO:0000256" key="5">
    <source>
        <dbReference type="ARBA" id="ARBA00022917"/>
    </source>
</evidence>
<dbReference type="Proteomes" id="UP000246635">
    <property type="component" value="Unassembled WGS sequence"/>
</dbReference>
<name>A0A2V2YZW4_9BACL</name>
<dbReference type="InterPro" id="IPR001278">
    <property type="entry name" value="Arg-tRNA-ligase"/>
</dbReference>
<keyword evidence="5 8" id="KW-0648">Protein biosynthesis</keyword>
<dbReference type="Gene3D" id="3.30.1360.70">
    <property type="entry name" value="Arginyl tRNA synthetase N-terminal domain"/>
    <property type="match status" value="1"/>
</dbReference>
<gene>
    <name evidence="8" type="primary">argS</name>
    <name evidence="12" type="ORF">DFQ01_11492</name>
</gene>
<feature type="domain" description="DALR anticodon binding" evidence="10">
    <location>
        <begin position="537"/>
        <end position="655"/>
    </location>
</feature>
<evidence type="ECO:0000256" key="7">
    <source>
        <dbReference type="ARBA" id="ARBA00049339"/>
    </source>
</evidence>
<dbReference type="InterPro" id="IPR014729">
    <property type="entry name" value="Rossmann-like_a/b/a_fold"/>
</dbReference>
<sequence>MFNNKSGTALAEAFVSFMETKAFFILHIGGYPMISQLIVNRIEKSVQALFVELGVEDGAANIRIQIEQPAHLDHGDYSTNAAMQLAKVLRKAPIQIATLLKTKLEQDGNVDQLISRVEVAQPGFINLYINWGQWAQRQFQLPTHQAEKVVIEHTSINPNKSAHIGHLRNACIGDALVRMLRRTGFIVEVHNYIDDLGNQLADTVVGLLNITHKKEHDRFGDFCWDVYSSVNKAYQGKTNPQLIEERTNVLLSLEEGDENLSWVGLLVAERIVREHLEEMSAFGISYDLLVWESSIVREGFWTAAFSLLKGTKQFYKETEGKLEGCWVLKQASADEDAADAEHQADKVLVRSNGILTYTAKDIAYHLWKFGLLDQDFKYKRFADALWTTSGNGAGASYGKADMVINVIDYRQEYPQAMVKQALEILGYTEQADKLRHVSYGVVSLSPAAARELGIDTSDGKASYAMSGRQGIGIKISDLLDRMETVIENKRSDKSGLSSRIIAAAAIRYYLLRYNLSTEVVFDIQQATEITGNTGVYLMYAYARAVHILSRAESDFNMQPTVPDTIEQLEKAEYALLRQIAAWPDTLYAASRELSPNGICHYTHELAALFSNFYAACPILKAEEHKKPLRLWLTLKCKETIGDALSVLGLPTPNRM</sequence>
<evidence type="ECO:0000256" key="2">
    <source>
        <dbReference type="ARBA" id="ARBA00022598"/>
    </source>
</evidence>
<dbReference type="InterPro" id="IPR035684">
    <property type="entry name" value="ArgRS_core"/>
</dbReference>
<dbReference type="Gene3D" id="1.10.730.10">
    <property type="entry name" value="Isoleucyl-tRNA Synthetase, Domain 1"/>
    <property type="match status" value="1"/>
</dbReference>
<keyword evidence="13" id="KW-1185">Reference proteome</keyword>
<dbReference type="SUPFAM" id="SSF55190">
    <property type="entry name" value="Arginyl-tRNA synthetase (ArgRS), N-terminal 'additional' domain"/>
    <property type="match status" value="1"/>
</dbReference>
<dbReference type="PANTHER" id="PTHR11956">
    <property type="entry name" value="ARGINYL-TRNA SYNTHETASE"/>
    <property type="match status" value="1"/>
</dbReference>
<evidence type="ECO:0000256" key="9">
    <source>
        <dbReference type="RuleBase" id="RU363038"/>
    </source>
</evidence>
<comment type="similarity">
    <text evidence="1 8 9">Belongs to the class-I aminoacyl-tRNA synthetase family.</text>
</comment>
<dbReference type="InterPro" id="IPR009080">
    <property type="entry name" value="tRNAsynth_Ia_anticodon-bd"/>
</dbReference>
<evidence type="ECO:0000256" key="1">
    <source>
        <dbReference type="ARBA" id="ARBA00005594"/>
    </source>
</evidence>
<evidence type="ECO:0000256" key="4">
    <source>
        <dbReference type="ARBA" id="ARBA00022840"/>
    </source>
</evidence>
<dbReference type="Pfam" id="PF03485">
    <property type="entry name" value="Arg_tRNA_synt_N"/>
    <property type="match status" value="1"/>
</dbReference>
<dbReference type="SUPFAM" id="SSF47323">
    <property type="entry name" value="Anticodon-binding domain of a subclass of class I aminoacyl-tRNA synthetases"/>
    <property type="match status" value="1"/>
</dbReference>
<evidence type="ECO:0000256" key="3">
    <source>
        <dbReference type="ARBA" id="ARBA00022741"/>
    </source>
</evidence>
<dbReference type="EC" id="6.1.1.19" evidence="8"/>
<comment type="caution">
    <text evidence="8">Lacks conserved residue(s) required for the propagation of feature annotation.</text>
</comment>
<evidence type="ECO:0000259" key="10">
    <source>
        <dbReference type="SMART" id="SM00836"/>
    </source>
</evidence>
<feature type="domain" description="Arginyl tRNA synthetase N-terminal" evidence="11">
    <location>
        <begin position="36"/>
        <end position="129"/>
    </location>
</feature>
<reference evidence="12 13" key="1">
    <citation type="submission" date="2018-05" db="EMBL/GenBank/DDBJ databases">
        <title>Genomic Encyclopedia of Type Strains, Phase III (KMG-III): the genomes of soil and plant-associated and newly described type strains.</title>
        <authorList>
            <person name="Whitman W."/>
        </authorList>
    </citation>
    <scope>NUCLEOTIDE SEQUENCE [LARGE SCALE GENOMIC DNA]</scope>
    <source>
        <strain evidence="12 13">CECT 5696</strain>
    </source>
</reference>
<dbReference type="GO" id="GO:0005737">
    <property type="term" value="C:cytoplasm"/>
    <property type="evidence" value="ECO:0007669"/>
    <property type="project" value="UniProtKB-SubCell"/>
</dbReference>
<evidence type="ECO:0000256" key="6">
    <source>
        <dbReference type="ARBA" id="ARBA00023146"/>
    </source>
</evidence>
<dbReference type="AlphaFoldDB" id="A0A2V2YZW4"/>
<keyword evidence="3 8" id="KW-0547">Nucleotide-binding</keyword>
<comment type="subcellular location">
    <subcellularLocation>
        <location evidence="8">Cytoplasm</location>
    </subcellularLocation>
</comment>